<protein>
    <submittedName>
        <fullName evidence="4">Class I SAM-dependent methyltransferase</fullName>
        <ecNumber evidence="4">2.1.-.-</ecNumber>
    </submittedName>
</protein>
<evidence type="ECO:0000313" key="4">
    <source>
        <dbReference type="EMBL" id="MDN3713225.1"/>
    </source>
</evidence>
<sequence length="210" mass="22626">MSGTGKPSVHPAAQQIARLYHEHAAVWHELRDTSLFERPWLDAFRAALPVEGAARILDLGCGSGLPVAAEMIVRGHRITGLDAAPAIVASARARFPAQEWRVGDMRVPALHGPFDGIIAWHSFFHLPPDDQRGMFGTFARLAAPRAALIFTSGPAGGEAIGRFQGEALYHASLDPEEYRALLSAHGFVVLDHRAEDPACGGATVWLAKRA</sequence>
<proteinExistence type="predicted"/>
<dbReference type="InterPro" id="IPR041698">
    <property type="entry name" value="Methyltransf_25"/>
</dbReference>
<dbReference type="Gene3D" id="3.40.50.150">
    <property type="entry name" value="Vaccinia Virus protein VP39"/>
    <property type="match status" value="1"/>
</dbReference>
<dbReference type="Proteomes" id="UP001243846">
    <property type="component" value="Unassembled WGS sequence"/>
</dbReference>
<feature type="domain" description="Methyltransferase" evidence="3">
    <location>
        <begin position="56"/>
        <end position="144"/>
    </location>
</feature>
<organism evidence="4 5">
    <name type="scientific">Paracoccus cavernae</name>
    <dbReference type="NCBI Taxonomy" id="1571207"/>
    <lineage>
        <taxon>Bacteria</taxon>
        <taxon>Pseudomonadati</taxon>
        <taxon>Pseudomonadota</taxon>
        <taxon>Alphaproteobacteria</taxon>
        <taxon>Rhodobacterales</taxon>
        <taxon>Paracoccaceae</taxon>
        <taxon>Paracoccus</taxon>
    </lineage>
</organism>
<dbReference type="GO" id="GO:0008168">
    <property type="term" value="F:methyltransferase activity"/>
    <property type="evidence" value="ECO:0007669"/>
    <property type="project" value="UniProtKB-KW"/>
</dbReference>
<keyword evidence="1 4" id="KW-0489">Methyltransferase</keyword>
<dbReference type="EMBL" id="JAUFRC010000001">
    <property type="protein sequence ID" value="MDN3713225.1"/>
    <property type="molecule type" value="Genomic_DNA"/>
</dbReference>
<dbReference type="SUPFAM" id="SSF53335">
    <property type="entry name" value="S-adenosyl-L-methionine-dependent methyltransferases"/>
    <property type="match status" value="1"/>
</dbReference>
<dbReference type="PANTHER" id="PTHR43861">
    <property type="entry name" value="TRANS-ACONITATE 2-METHYLTRANSFERASE-RELATED"/>
    <property type="match status" value="1"/>
</dbReference>
<dbReference type="InterPro" id="IPR029063">
    <property type="entry name" value="SAM-dependent_MTases_sf"/>
</dbReference>
<dbReference type="EC" id="2.1.-.-" evidence="4"/>
<accession>A0ABT8D928</accession>
<reference evidence="5" key="1">
    <citation type="journal article" date="2019" name="Int. J. Syst. Evol. Microbiol.">
        <title>The Global Catalogue of Microorganisms (GCM) 10K type strain sequencing project: providing services to taxonomists for standard genome sequencing and annotation.</title>
        <authorList>
            <consortium name="The Broad Institute Genomics Platform"/>
            <consortium name="The Broad Institute Genome Sequencing Center for Infectious Disease"/>
            <person name="Wu L."/>
            <person name="Ma J."/>
        </authorList>
    </citation>
    <scope>NUCLEOTIDE SEQUENCE [LARGE SCALE GENOMIC DNA]</scope>
    <source>
        <strain evidence="5">CECT 8482</strain>
    </source>
</reference>
<evidence type="ECO:0000313" key="5">
    <source>
        <dbReference type="Proteomes" id="UP001243846"/>
    </source>
</evidence>
<gene>
    <name evidence="4" type="ORF">QWZ10_18490</name>
</gene>
<dbReference type="CDD" id="cd02440">
    <property type="entry name" value="AdoMet_MTases"/>
    <property type="match status" value="1"/>
</dbReference>
<keyword evidence="5" id="KW-1185">Reference proteome</keyword>
<dbReference type="GO" id="GO:0032259">
    <property type="term" value="P:methylation"/>
    <property type="evidence" value="ECO:0007669"/>
    <property type="project" value="UniProtKB-KW"/>
</dbReference>
<comment type="caution">
    <text evidence="4">The sequence shown here is derived from an EMBL/GenBank/DDBJ whole genome shotgun (WGS) entry which is preliminary data.</text>
</comment>
<evidence type="ECO:0000256" key="1">
    <source>
        <dbReference type="ARBA" id="ARBA00022603"/>
    </source>
</evidence>
<name>A0ABT8D928_9RHOB</name>
<dbReference type="RefSeq" id="WP_377685027.1">
    <property type="nucleotide sequence ID" value="NZ_JBHMDZ010000006.1"/>
</dbReference>
<dbReference type="PANTHER" id="PTHR43861:SF1">
    <property type="entry name" value="TRANS-ACONITATE 2-METHYLTRANSFERASE"/>
    <property type="match status" value="1"/>
</dbReference>
<keyword evidence="2 4" id="KW-0808">Transferase</keyword>
<evidence type="ECO:0000259" key="3">
    <source>
        <dbReference type="Pfam" id="PF13649"/>
    </source>
</evidence>
<evidence type="ECO:0000256" key="2">
    <source>
        <dbReference type="ARBA" id="ARBA00022679"/>
    </source>
</evidence>
<dbReference type="Pfam" id="PF13649">
    <property type="entry name" value="Methyltransf_25"/>
    <property type="match status" value="1"/>
</dbReference>